<dbReference type="OrthoDB" id="410381at2759"/>
<dbReference type="PANTHER" id="PTHR47027">
    <property type="entry name" value="REVERSE TRANSCRIPTASE DOMAIN-CONTAINING PROTEIN"/>
    <property type="match status" value="1"/>
</dbReference>
<reference evidence="2 3" key="2">
    <citation type="submission" date="2018-11" db="EMBL/GenBank/DDBJ databases">
        <authorList>
            <consortium name="Pathogen Informatics"/>
        </authorList>
    </citation>
    <scope>NUCLEOTIDE SEQUENCE [LARGE SCALE GENOMIC DNA]</scope>
</reference>
<evidence type="ECO:0000313" key="3">
    <source>
        <dbReference type="Proteomes" id="UP000270296"/>
    </source>
</evidence>
<gene>
    <name evidence="2" type="ORF">SBAD_LOCUS8577</name>
</gene>
<evidence type="ECO:0000313" key="4">
    <source>
        <dbReference type="WBParaSite" id="SBAD_0000888901-mRNA-1"/>
    </source>
</evidence>
<proteinExistence type="predicted"/>
<dbReference type="AlphaFoldDB" id="A0A183IY80"/>
<protein>
    <submittedName>
        <fullName evidence="4">Reverse transcriptase domain-containing protein</fullName>
    </submittedName>
</protein>
<organism evidence="4">
    <name type="scientific">Soboliphyme baturini</name>
    <dbReference type="NCBI Taxonomy" id="241478"/>
    <lineage>
        <taxon>Eukaryota</taxon>
        <taxon>Metazoa</taxon>
        <taxon>Ecdysozoa</taxon>
        <taxon>Nematoda</taxon>
        <taxon>Enoplea</taxon>
        <taxon>Dorylaimia</taxon>
        <taxon>Dioctophymatida</taxon>
        <taxon>Dioctophymatoidea</taxon>
        <taxon>Soboliphymatidae</taxon>
        <taxon>Soboliphyme</taxon>
    </lineage>
</organism>
<dbReference type="Pfam" id="PF00078">
    <property type="entry name" value="RVT_1"/>
    <property type="match status" value="1"/>
</dbReference>
<evidence type="ECO:0000259" key="1">
    <source>
        <dbReference type="PROSITE" id="PS50878"/>
    </source>
</evidence>
<feature type="domain" description="Reverse transcriptase" evidence="1">
    <location>
        <begin position="1"/>
        <end position="94"/>
    </location>
</feature>
<evidence type="ECO:0000313" key="2">
    <source>
        <dbReference type="EMBL" id="VDP18006.1"/>
    </source>
</evidence>
<reference evidence="4" key="1">
    <citation type="submission" date="2016-06" db="UniProtKB">
        <authorList>
            <consortium name="WormBaseParasite"/>
        </authorList>
    </citation>
    <scope>IDENTIFICATION</scope>
</reference>
<name>A0A183IY80_9BILA</name>
<sequence length="94" mass="10707">MCFVDLEKAYDRIPRNNLWTCLRAYGIDGQLLRAVQSLYSDSRCCIRVNGVKSKPFNVRTGLRQGCVLSPILFMLYMDRIVRSCQGDEGIGIEV</sequence>
<keyword evidence="3" id="KW-1185">Reference proteome</keyword>
<dbReference type="PANTHER" id="PTHR47027:SF30">
    <property type="entry name" value="THAP-TYPE DOMAIN-CONTAINING PROTEIN"/>
    <property type="match status" value="1"/>
</dbReference>
<dbReference type="WBParaSite" id="SBAD_0000888901-mRNA-1">
    <property type="protein sequence ID" value="SBAD_0000888901-mRNA-1"/>
    <property type="gene ID" value="SBAD_0000888901"/>
</dbReference>
<dbReference type="EMBL" id="UZAM01011749">
    <property type="protein sequence ID" value="VDP18006.1"/>
    <property type="molecule type" value="Genomic_DNA"/>
</dbReference>
<accession>A0A183IY80</accession>
<dbReference type="PROSITE" id="PS50878">
    <property type="entry name" value="RT_POL"/>
    <property type="match status" value="1"/>
</dbReference>
<dbReference type="Proteomes" id="UP000270296">
    <property type="component" value="Unassembled WGS sequence"/>
</dbReference>
<dbReference type="InterPro" id="IPR000477">
    <property type="entry name" value="RT_dom"/>
</dbReference>